<feature type="region of interest" description="Disordered" evidence="1">
    <location>
        <begin position="29"/>
        <end position="49"/>
    </location>
</feature>
<accession>A0A9J5ZVK8</accession>
<dbReference type="Proteomes" id="UP000824120">
    <property type="component" value="Chromosome 3"/>
</dbReference>
<dbReference type="AlphaFoldDB" id="A0A9J5ZVK8"/>
<evidence type="ECO:0000313" key="3">
    <source>
        <dbReference type="Proteomes" id="UP000824120"/>
    </source>
</evidence>
<evidence type="ECO:0000313" key="2">
    <source>
        <dbReference type="EMBL" id="KAG5616115.1"/>
    </source>
</evidence>
<organism evidence="2 3">
    <name type="scientific">Solanum commersonii</name>
    <name type="common">Commerson's wild potato</name>
    <name type="synonym">Commerson's nightshade</name>
    <dbReference type="NCBI Taxonomy" id="4109"/>
    <lineage>
        <taxon>Eukaryota</taxon>
        <taxon>Viridiplantae</taxon>
        <taxon>Streptophyta</taxon>
        <taxon>Embryophyta</taxon>
        <taxon>Tracheophyta</taxon>
        <taxon>Spermatophyta</taxon>
        <taxon>Magnoliopsida</taxon>
        <taxon>eudicotyledons</taxon>
        <taxon>Gunneridae</taxon>
        <taxon>Pentapetalae</taxon>
        <taxon>asterids</taxon>
        <taxon>lamiids</taxon>
        <taxon>Solanales</taxon>
        <taxon>Solanaceae</taxon>
        <taxon>Solanoideae</taxon>
        <taxon>Solaneae</taxon>
        <taxon>Solanum</taxon>
    </lineage>
</organism>
<dbReference type="EMBL" id="JACXVP010000003">
    <property type="protein sequence ID" value="KAG5616115.1"/>
    <property type="molecule type" value="Genomic_DNA"/>
</dbReference>
<evidence type="ECO:0000256" key="1">
    <source>
        <dbReference type="SAM" id="MobiDB-lite"/>
    </source>
</evidence>
<name>A0A9J5ZVK8_SOLCO</name>
<sequence>MSSHGESNLKEVRNQRLGFDFGDNTTTYCEGEQKSSKKQTYTSYIDEDDTPLPPVNPSLLLLISLKKIPLLNHQWRFRFELLGRCNVL</sequence>
<proteinExistence type="predicted"/>
<comment type="caution">
    <text evidence="2">The sequence shown here is derived from an EMBL/GenBank/DDBJ whole genome shotgun (WGS) entry which is preliminary data.</text>
</comment>
<gene>
    <name evidence="2" type="ORF">H5410_015939</name>
</gene>
<reference evidence="2 3" key="1">
    <citation type="submission" date="2020-09" db="EMBL/GenBank/DDBJ databases">
        <title>De no assembly of potato wild relative species, Solanum commersonii.</title>
        <authorList>
            <person name="Cho K."/>
        </authorList>
    </citation>
    <scope>NUCLEOTIDE SEQUENCE [LARGE SCALE GENOMIC DNA]</scope>
    <source>
        <strain evidence="2">LZ3.2</strain>
        <tissue evidence="2">Leaf</tissue>
    </source>
</reference>
<keyword evidence="3" id="KW-1185">Reference proteome</keyword>
<protein>
    <submittedName>
        <fullName evidence="2">Uncharacterized protein</fullName>
    </submittedName>
</protein>